<dbReference type="Gene3D" id="2.40.70.10">
    <property type="entry name" value="Acid Proteases"/>
    <property type="match status" value="1"/>
</dbReference>
<comment type="caution">
    <text evidence="2">The sequence shown here is derived from an EMBL/GenBank/DDBJ whole genome shotgun (WGS) entry which is preliminary data.</text>
</comment>
<accession>A0ABR2ECG0</accession>
<dbReference type="PANTHER" id="PTHR33067">
    <property type="entry name" value="RNA-DIRECTED DNA POLYMERASE-RELATED"/>
    <property type="match status" value="1"/>
</dbReference>
<feature type="compositionally biased region" description="Basic and acidic residues" evidence="1">
    <location>
        <begin position="84"/>
        <end position="115"/>
    </location>
</feature>
<dbReference type="CDD" id="cd00303">
    <property type="entry name" value="retropepsin_like"/>
    <property type="match status" value="1"/>
</dbReference>
<dbReference type="EMBL" id="JBBPBM010000017">
    <property type="protein sequence ID" value="KAK8556616.1"/>
    <property type="molecule type" value="Genomic_DNA"/>
</dbReference>
<sequence length="388" mass="43076">MMQEHSTTIKNQGVLIQSQGALLQSHSSSLRALEAQVGQIAAALQEHQHGRLPSDTEVTKAHNKEHCSALTLRSGTQINVQDKFGGKKKDDSNPNTEKAEVEVKEEALVEKDKGEGSTSEPAKVANENATAKAIPTPPAEEIRPPPPFPQRLKQHNDDIQSKKFVDILDQLYINIPFLEAVEQMPTYAKFLKEIVTKKRRVEKYETIAKAKEYCSALSNLPLKRKDPGSFIIPCSIGENYVGKTLCDLGSSVNLMPKAIFLKLGMGNARPTSVILQLADHSHVRPEGRIEDVIVKVDKFVFPVDFLILDCEVDANAPIILGRPFLATGRVLIDCEKGELTMRVADQCVTTNVFRTLKYVDDLAECQNILEMESLIDEEADQFSQSKFI</sequence>
<organism evidence="2 3">
    <name type="scientific">Hibiscus sabdariffa</name>
    <name type="common">roselle</name>
    <dbReference type="NCBI Taxonomy" id="183260"/>
    <lineage>
        <taxon>Eukaryota</taxon>
        <taxon>Viridiplantae</taxon>
        <taxon>Streptophyta</taxon>
        <taxon>Embryophyta</taxon>
        <taxon>Tracheophyta</taxon>
        <taxon>Spermatophyta</taxon>
        <taxon>Magnoliopsida</taxon>
        <taxon>eudicotyledons</taxon>
        <taxon>Gunneridae</taxon>
        <taxon>Pentapetalae</taxon>
        <taxon>rosids</taxon>
        <taxon>malvids</taxon>
        <taxon>Malvales</taxon>
        <taxon>Malvaceae</taxon>
        <taxon>Malvoideae</taxon>
        <taxon>Hibiscus</taxon>
    </lineage>
</organism>
<dbReference type="PANTHER" id="PTHR33067:SF32">
    <property type="entry name" value="ASPARTIC PEPTIDASE DDI1-TYPE DOMAIN-CONTAINING PROTEIN"/>
    <property type="match status" value="1"/>
</dbReference>
<dbReference type="InterPro" id="IPR021109">
    <property type="entry name" value="Peptidase_aspartic_dom_sf"/>
</dbReference>
<evidence type="ECO:0000313" key="3">
    <source>
        <dbReference type="Proteomes" id="UP001472677"/>
    </source>
</evidence>
<protein>
    <recommendedName>
        <fullName evidence="4">Aspartic peptidase DDI1-type domain-containing protein</fullName>
    </recommendedName>
</protein>
<proteinExistence type="predicted"/>
<evidence type="ECO:0000313" key="2">
    <source>
        <dbReference type="EMBL" id="KAK8556616.1"/>
    </source>
</evidence>
<name>A0ABR2ECG0_9ROSI</name>
<dbReference type="Proteomes" id="UP001472677">
    <property type="component" value="Unassembled WGS sequence"/>
</dbReference>
<evidence type="ECO:0000256" key="1">
    <source>
        <dbReference type="SAM" id="MobiDB-lite"/>
    </source>
</evidence>
<gene>
    <name evidence="2" type="ORF">V6N12_003013</name>
</gene>
<reference evidence="2 3" key="1">
    <citation type="journal article" date="2024" name="G3 (Bethesda)">
        <title>Genome assembly of Hibiscus sabdariffa L. provides insights into metabolisms of medicinal natural products.</title>
        <authorList>
            <person name="Kim T."/>
        </authorList>
    </citation>
    <scope>NUCLEOTIDE SEQUENCE [LARGE SCALE GENOMIC DNA]</scope>
    <source>
        <strain evidence="2">TK-2024</strain>
        <tissue evidence="2">Old leaves</tissue>
    </source>
</reference>
<keyword evidence="3" id="KW-1185">Reference proteome</keyword>
<evidence type="ECO:0008006" key="4">
    <source>
        <dbReference type="Google" id="ProtNLM"/>
    </source>
</evidence>
<feature type="region of interest" description="Disordered" evidence="1">
    <location>
        <begin position="82"/>
        <end position="148"/>
    </location>
</feature>